<dbReference type="EMBL" id="JAACJP010000017">
    <property type="protein sequence ID" value="KAF5379160.1"/>
    <property type="molecule type" value="Genomic_DNA"/>
</dbReference>
<keyword evidence="2" id="KW-1185">Reference proteome</keyword>
<dbReference type="AlphaFoldDB" id="A0A8H5M2R8"/>
<gene>
    <name evidence="1" type="ORF">D9615_006008</name>
</gene>
<evidence type="ECO:0000313" key="2">
    <source>
        <dbReference type="Proteomes" id="UP000565441"/>
    </source>
</evidence>
<dbReference type="Proteomes" id="UP000565441">
    <property type="component" value="Unassembled WGS sequence"/>
</dbReference>
<proteinExistence type="predicted"/>
<dbReference type="OrthoDB" id="3067634at2759"/>
<evidence type="ECO:0000313" key="1">
    <source>
        <dbReference type="EMBL" id="KAF5379160.1"/>
    </source>
</evidence>
<protein>
    <recommendedName>
        <fullName evidence="3">F-box domain-containing protein</fullName>
    </recommendedName>
</protein>
<name>A0A8H5M2R8_9AGAR</name>
<comment type="caution">
    <text evidence="1">The sequence shown here is derived from an EMBL/GenBank/DDBJ whole genome shotgun (WGS) entry which is preliminary data.</text>
</comment>
<reference evidence="1 2" key="1">
    <citation type="journal article" date="2020" name="ISME J.">
        <title>Uncovering the hidden diversity of litter-decomposition mechanisms in mushroom-forming fungi.</title>
        <authorList>
            <person name="Floudas D."/>
            <person name="Bentzer J."/>
            <person name="Ahren D."/>
            <person name="Johansson T."/>
            <person name="Persson P."/>
            <person name="Tunlid A."/>
        </authorList>
    </citation>
    <scope>NUCLEOTIDE SEQUENCE [LARGE SCALE GENOMIC DNA]</scope>
    <source>
        <strain evidence="1 2">CBS 661.87</strain>
    </source>
</reference>
<sequence length="374" mass="41803">MTFSVPIPEDVIIQIIDQLDRSTLSQCSTVARSFLRPSQQRLFHTIVLPCHRRQCRNLHALLTQSPHIVPYVKTLSVYVIFSRSGAKIMQTMDLTEPTLPSIIGMLSALKSFAFISVPHEPLNWGSFSPALQASLLALFQLPSLTCIEINQGKFPLSVFSRSIQLKELRLPGCDLDPSLDTNDLATDVLALPRLETFTIEPGTLGLAHLERLPAVVDISHLRELVWTDSDIESLSVVKVLTSRCAHSLERLRWTVPEPYGNAYPTNTDLSIPLNLRCLEVSAWNPWEEYSSANPFIWAFKALKALVPERHKVPSLLENLVMDITTLHCDDFSMREIAGNVFWDELHTVLTSGILGHTHDEKATSLAPAGELVLD</sequence>
<evidence type="ECO:0008006" key="3">
    <source>
        <dbReference type="Google" id="ProtNLM"/>
    </source>
</evidence>
<organism evidence="1 2">
    <name type="scientific">Tricholomella constricta</name>
    <dbReference type="NCBI Taxonomy" id="117010"/>
    <lineage>
        <taxon>Eukaryota</taxon>
        <taxon>Fungi</taxon>
        <taxon>Dikarya</taxon>
        <taxon>Basidiomycota</taxon>
        <taxon>Agaricomycotina</taxon>
        <taxon>Agaricomycetes</taxon>
        <taxon>Agaricomycetidae</taxon>
        <taxon>Agaricales</taxon>
        <taxon>Tricholomatineae</taxon>
        <taxon>Lyophyllaceae</taxon>
        <taxon>Tricholomella</taxon>
    </lineage>
</organism>
<accession>A0A8H5M2R8</accession>